<dbReference type="EMBL" id="SOZE01000002">
    <property type="protein sequence ID" value="TFF40082.1"/>
    <property type="molecule type" value="Genomic_DNA"/>
</dbReference>
<feature type="domain" description="Peptidase M28" evidence="2">
    <location>
        <begin position="218"/>
        <end position="418"/>
    </location>
</feature>
<dbReference type="RefSeq" id="WP_133226805.1">
    <property type="nucleotide sequence ID" value="NZ_SOZE01000002.1"/>
</dbReference>
<reference evidence="3 4" key="1">
    <citation type="journal article" date="2017" name="Int. J. Syst. Evol. Microbiol.">
        <title>Mucilaginibacterpsychrotolerans sp. nov., isolated from peatlands.</title>
        <authorList>
            <person name="Deng Y."/>
            <person name="Shen L."/>
            <person name="Xu B."/>
            <person name="Liu Y."/>
            <person name="Gu Z."/>
            <person name="Liu H."/>
            <person name="Zhou Y."/>
        </authorList>
    </citation>
    <scope>NUCLEOTIDE SEQUENCE [LARGE SCALE GENOMIC DNA]</scope>
    <source>
        <strain evidence="3 4">NH7-4</strain>
    </source>
</reference>
<dbReference type="PANTHER" id="PTHR12147:SF26">
    <property type="entry name" value="PEPTIDASE M28 DOMAIN-CONTAINING PROTEIN"/>
    <property type="match status" value="1"/>
</dbReference>
<dbReference type="PANTHER" id="PTHR12147">
    <property type="entry name" value="METALLOPEPTIDASE M28 FAMILY MEMBER"/>
    <property type="match status" value="1"/>
</dbReference>
<keyword evidence="4" id="KW-1185">Reference proteome</keyword>
<accession>A0A4Y8SMF4</accession>
<dbReference type="Proteomes" id="UP000297540">
    <property type="component" value="Unassembled WGS sequence"/>
</dbReference>
<proteinExistence type="predicted"/>
<comment type="caution">
    <text evidence="3">The sequence shown here is derived from an EMBL/GenBank/DDBJ whole genome shotgun (WGS) entry which is preliminary data.</text>
</comment>
<keyword evidence="1" id="KW-0732">Signal</keyword>
<dbReference type="Pfam" id="PF04389">
    <property type="entry name" value="Peptidase_M28"/>
    <property type="match status" value="1"/>
</dbReference>
<dbReference type="AlphaFoldDB" id="A0A4Y8SMF4"/>
<dbReference type="InterPro" id="IPR007484">
    <property type="entry name" value="Peptidase_M28"/>
</dbReference>
<protein>
    <submittedName>
        <fullName evidence="3">M20/M25/M40 family metallo-hydrolase</fullName>
    </submittedName>
</protein>
<feature type="signal peptide" evidence="1">
    <location>
        <begin position="1"/>
        <end position="21"/>
    </location>
</feature>
<gene>
    <name evidence="3" type="ORF">E2R66_02175</name>
</gene>
<evidence type="ECO:0000313" key="4">
    <source>
        <dbReference type="Proteomes" id="UP000297540"/>
    </source>
</evidence>
<sequence>MKIKLYAALAAIALLPAALHAQTGYSENVNKLIKQDDVERIIKTLSADDMQGRGTFTPGIDKAATFIEGEFKAAGIKPLAGAKGFRQNFSMLRTTPVSAKVTLNGSELPADKFAINASSSFNWASLDGVEVVKIAAGKNLGAEYQAILKNNKTSIVLVDTSYSAMFKRLVARAKRGGTSFKGDANTDNPVVFVMAGMDDVKSLTVSYEAKTEEKPLFNVAGMIPGKSKPDEYVVFSGHYDHLGIIKPMDGDSIANGADDDASGTTAVIELAKYYKKLNNNECTLIFVAFTAEEIGGYGSQYFSKQMDPDKVVAMFNIEMIGKASKFGENSAFITGYERSDFGKILQSNLEGTAFKFYPDPYPQQNLFYRSDNATLAALGVPAHTISTDQIDTDKLYHTVKDEFSSMDVSNIVATIRAIALSSRSIVAGKDAPTRIPKL</sequence>
<dbReference type="OrthoDB" id="9764939at2"/>
<dbReference type="InterPro" id="IPR045175">
    <property type="entry name" value="M28_fam"/>
</dbReference>
<feature type="chain" id="PRO_5021507857" evidence="1">
    <location>
        <begin position="22"/>
        <end position="438"/>
    </location>
</feature>
<evidence type="ECO:0000256" key="1">
    <source>
        <dbReference type="SAM" id="SignalP"/>
    </source>
</evidence>
<organism evidence="3 4">
    <name type="scientific">Mucilaginibacter psychrotolerans</name>
    <dbReference type="NCBI Taxonomy" id="1524096"/>
    <lineage>
        <taxon>Bacteria</taxon>
        <taxon>Pseudomonadati</taxon>
        <taxon>Bacteroidota</taxon>
        <taxon>Sphingobacteriia</taxon>
        <taxon>Sphingobacteriales</taxon>
        <taxon>Sphingobacteriaceae</taxon>
        <taxon>Mucilaginibacter</taxon>
    </lineage>
</organism>
<dbReference type="Gene3D" id="3.40.630.10">
    <property type="entry name" value="Zn peptidases"/>
    <property type="match status" value="1"/>
</dbReference>
<evidence type="ECO:0000259" key="2">
    <source>
        <dbReference type="Pfam" id="PF04389"/>
    </source>
</evidence>
<name>A0A4Y8SMF4_9SPHI</name>
<keyword evidence="3" id="KW-0378">Hydrolase</keyword>
<dbReference type="SUPFAM" id="SSF53187">
    <property type="entry name" value="Zn-dependent exopeptidases"/>
    <property type="match status" value="1"/>
</dbReference>
<dbReference type="GO" id="GO:0006508">
    <property type="term" value="P:proteolysis"/>
    <property type="evidence" value="ECO:0007669"/>
    <property type="project" value="InterPro"/>
</dbReference>
<dbReference type="GO" id="GO:0008235">
    <property type="term" value="F:metalloexopeptidase activity"/>
    <property type="evidence" value="ECO:0007669"/>
    <property type="project" value="InterPro"/>
</dbReference>
<evidence type="ECO:0000313" key="3">
    <source>
        <dbReference type="EMBL" id="TFF40082.1"/>
    </source>
</evidence>